<comment type="caution">
    <text evidence="4">The sequence shown here is derived from an EMBL/GenBank/DDBJ whole genome shotgun (WGS) entry which is preliminary data.</text>
</comment>
<dbReference type="InterPro" id="IPR050585">
    <property type="entry name" value="Xaa-Pro_dipeptidyl-ppase/CocE"/>
</dbReference>
<keyword evidence="2" id="KW-0732">Signal</keyword>
<dbReference type="OrthoDB" id="9806163at2"/>
<dbReference type="GO" id="GO:0008239">
    <property type="term" value="F:dipeptidyl-peptidase activity"/>
    <property type="evidence" value="ECO:0007669"/>
    <property type="project" value="InterPro"/>
</dbReference>
<dbReference type="AlphaFoldDB" id="F1ZB38"/>
<keyword evidence="5" id="KW-1185">Reference proteome</keyword>
<dbReference type="InterPro" id="IPR029058">
    <property type="entry name" value="AB_hydrolase_fold"/>
</dbReference>
<dbReference type="eggNOG" id="COG2936">
    <property type="taxonomic scope" value="Bacteria"/>
</dbReference>
<dbReference type="Pfam" id="PF08530">
    <property type="entry name" value="PepX_C"/>
    <property type="match status" value="1"/>
</dbReference>
<protein>
    <submittedName>
        <fullName evidence="4">Peptidase</fullName>
    </submittedName>
</protein>
<evidence type="ECO:0000256" key="1">
    <source>
        <dbReference type="ARBA" id="ARBA00022801"/>
    </source>
</evidence>
<name>F1ZB38_9SPHN</name>
<evidence type="ECO:0000313" key="4">
    <source>
        <dbReference type="EMBL" id="EGD58095.1"/>
    </source>
</evidence>
<feature type="signal peptide" evidence="2">
    <location>
        <begin position="1"/>
        <end position="23"/>
    </location>
</feature>
<reference evidence="4 5" key="1">
    <citation type="journal article" date="2012" name="J. Bacteriol.">
        <title>Draft Genome Sequence of Novosphingobium nitrogenifigens Y88T.</title>
        <authorList>
            <person name="Strabala T.J."/>
            <person name="Macdonald L."/>
            <person name="Liu V."/>
            <person name="Smit A.M."/>
        </authorList>
    </citation>
    <scope>NUCLEOTIDE SEQUENCE [LARGE SCALE GENOMIC DNA]</scope>
    <source>
        <strain evidence="4 5">DSM 19370</strain>
    </source>
</reference>
<dbReference type="Gene3D" id="2.60.120.260">
    <property type="entry name" value="Galactose-binding domain-like"/>
    <property type="match status" value="1"/>
</dbReference>
<accession>F1ZB38</accession>
<dbReference type="STRING" id="983920.Y88_0147"/>
<evidence type="ECO:0000259" key="3">
    <source>
        <dbReference type="SMART" id="SM00939"/>
    </source>
</evidence>
<evidence type="ECO:0000313" key="5">
    <source>
        <dbReference type="Proteomes" id="UP000004728"/>
    </source>
</evidence>
<dbReference type="EMBL" id="AEWJ01000044">
    <property type="protein sequence ID" value="EGD58095.1"/>
    <property type="molecule type" value="Genomic_DNA"/>
</dbReference>
<dbReference type="Gene3D" id="3.40.50.1820">
    <property type="entry name" value="alpha/beta hydrolase"/>
    <property type="match status" value="1"/>
</dbReference>
<sequence>MKRAAAVLGTLGLWLAPVVPAHAADAWPPAEGQGPCKVSVERDVPATMRDGTVLKADVYRPATDRAVPVILMRTQYGKASAQVRPARFQSPSWYASHCYLVVIQDIRGQYASGGAFYEYAHDRDDGYDTVEWAARLPGADGRVGMYGSSYVGATQWLAATATPPSLKTIVPSNTASDYYEGWTYENGAFRLGFIVPWMMETIAQSAARNRGDTALADRMKIDYREAARWMQSHPYNRLQPLHPDDPAVAPYFFDALRHPTRDAYWKALSITGRYDKVTVPVLAFEGWYDSFLSGALDNFTGMLAKGGSRDARTAQRIVIGPWEHLGWGRPTSPVSPRLANLGSGADSPVNGLTLAWFDHFLKGIDNGVSTGPRVDYYRQGSNDWHSADNWPLPGTAYRRWYLASAGHAATLNGDGTLLPQVGAGRGQGVDAGNEMGSAAIDGQAQAAIDEYLYDPRNPVPSLGGHSCCSWTGTAQGQFDQSPIEQRADVLVYTSAPLTEALDVTGPVSVTLSAASDAVDTDFTAKLIDVFPDGTAVNLSNGIQRASYRDSVERPTPIEPGRIYSYTIHLWPVSNLFRPGHRLRVEISSSDFPQFDPNPNTGRTFATDTEAKVARQTIHHEAAHLSYVTLPVIPAAGEGKPEAPQR</sequence>
<dbReference type="InterPro" id="IPR013736">
    <property type="entry name" value="Xaa-Pro_dipept_C"/>
</dbReference>
<dbReference type="Pfam" id="PF02129">
    <property type="entry name" value="Peptidase_S15"/>
    <property type="match status" value="1"/>
</dbReference>
<dbReference type="Gene3D" id="1.10.3020.10">
    <property type="entry name" value="alpha-amino acid ester hydrolase ( Helical cap domain)"/>
    <property type="match status" value="1"/>
</dbReference>
<dbReference type="InterPro" id="IPR008979">
    <property type="entry name" value="Galactose-bd-like_sf"/>
</dbReference>
<proteinExistence type="predicted"/>
<dbReference type="PANTHER" id="PTHR43056:SF10">
    <property type="entry name" value="COCE_NOND FAMILY, PUTATIVE (AFU_ORTHOLOGUE AFUA_7G00600)-RELATED"/>
    <property type="match status" value="1"/>
</dbReference>
<dbReference type="SUPFAM" id="SSF49785">
    <property type="entry name" value="Galactose-binding domain-like"/>
    <property type="match status" value="1"/>
</dbReference>
<feature type="chain" id="PRO_5003272802" evidence="2">
    <location>
        <begin position="24"/>
        <end position="645"/>
    </location>
</feature>
<dbReference type="SUPFAM" id="SSF53474">
    <property type="entry name" value="alpha/beta-Hydrolases"/>
    <property type="match status" value="1"/>
</dbReference>
<feature type="domain" description="Xaa-Pro dipeptidyl-peptidase C-terminal" evidence="3">
    <location>
        <begin position="354"/>
        <end position="628"/>
    </location>
</feature>
<dbReference type="PANTHER" id="PTHR43056">
    <property type="entry name" value="PEPTIDASE S9 PROLYL OLIGOPEPTIDASE"/>
    <property type="match status" value="1"/>
</dbReference>
<dbReference type="Proteomes" id="UP000004728">
    <property type="component" value="Unassembled WGS sequence"/>
</dbReference>
<dbReference type="InParanoid" id="F1ZB38"/>
<dbReference type="SMART" id="SM00939">
    <property type="entry name" value="PepX_C"/>
    <property type="match status" value="1"/>
</dbReference>
<dbReference type="InterPro" id="IPR005674">
    <property type="entry name" value="CocE/Ser_esterase"/>
</dbReference>
<gene>
    <name evidence="4" type="ORF">Y88_0147</name>
</gene>
<keyword evidence="1" id="KW-0378">Hydrolase</keyword>
<organism evidence="4 5">
    <name type="scientific">Novosphingobium nitrogenifigens DSM 19370</name>
    <dbReference type="NCBI Taxonomy" id="983920"/>
    <lineage>
        <taxon>Bacteria</taxon>
        <taxon>Pseudomonadati</taxon>
        <taxon>Pseudomonadota</taxon>
        <taxon>Alphaproteobacteria</taxon>
        <taxon>Sphingomonadales</taxon>
        <taxon>Sphingomonadaceae</taxon>
        <taxon>Novosphingobium</taxon>
    </lineage>
</organism>
<dbReference type="NCBIfam" id="TIGR00976">
    <property type="entry name" value="CocE_NonD"/>
    <property type="match status" value="1"/>
</dbReference>
<evidence type="ECO:0000256" key="2">
    <source>
        <dbReference type="SAM" id="SignalP"/>
    </source>
</evidence>
<dbReference type="HOGENOM" id="CLU_015590_5_1_5"/>
<dbReference type="InterPro" id="IPR000383">
    <property type="entry name" value="Xaa-Pro-like_dom"/>
</dbReference>
<dbReference type="RefSeq" id="WP_008067394.1">
    <property type="nucleotide sequence ID" value="NZ_AQWK01000006.1"/>
</dbReference>